<gene>
    <name evidence="1" type="ORF">HAX54_016093</name>
</gene>
<dbReference type="Proteomes" id="UP000823775">
    <property type="component" value="Unassembled WGS sequence"/>
</dbReference>
<comment type="caution">
    <text evidence="1">The sequence shown here is derived from an EMBL/GenBank/DDBJ whole genome shotgun (WGS) entry which is preliminary data.</text>
</comment>
<evidence type="ECO:0000313" key="2">
    <source>
        <dbReference type="Proteomes" id="UP000823775"/>
    </source>
</evidence>
<proteinExistence type="predicted"/>
<evidence type="ECO:0000313" key="1">
    <source>
        <dbReference type="EMBL" id="MCD9558642.1"/>
    </source>
</evidence>
<organism evidence="1 2">
    <name type="scientific">Datura stramonium</name>
    <name type="common">Jimsonweed</name>
    <name type="synonym">Common thornapple</name>
    <dbReference type="NCBI Taxonomy" id="4076"/>
    <lineage>
        <taxon>Eukaryota</taxon>
        <taxon>Viridiplantae</taxon>
        <taxon>Streptophyta</taxon>
        <taxon>Embryophyta</taxon>
        <taxon>Tracheophyta</taxon>
        <taxon>Spermatophyta</taxon>
        <taxon>Magnoliopsida</taxon>
        <taxon>eudicotyledons</taxon>
        <taxon>Gunneridae</taxon>
        <taxon>Pentapetalae</taxon>
        <taxon>asterids</taxon>
        <taxon>lamiids</taxon>
        <taxon>Solanales</taxon>
        <taxon>Solanaceae</taxon>
        <taxon>Solanoideae</taxon>
        <taxon>Datureae</taxon>
        <taxon>Datura</taxon>
    </lineage>
</organism>
<name>A0ABS8UKL9_DATST</name>
<reference evidence="1 2" key="1">
    <citation type="journal article" date="2021" name="BMC Genomics">
        <title>Datura genome reveals duplications of psychoactive alkaloid biosynthetic genes and high mutation rate following tissue culture.</title>
        <authorList>
            <person name="Rajewski A."/>
            <person name="Carter-House D."/>
            <person name="Stajich J."/>
            <person name="Litt A."/>
        </authorList>
    </citation>
    <scope>NUCLEOTIDE SEQUENCE [LARGE SCALE GENOMIC DNA]</scope>
    <source>
        <strain evidence="1">AR-01</strain>
    </source>
</reference>
<feature type="non-terminal residue" evidence="1">
    <location>
        <position position="1"/>
    </location>
</feature>
<accession>A0ABS8UKL9</accession>
<feature type="non-terminal residue" evidence="1">
    <location>
        <position position="62"/>
    </location>
</feature>
<sequence>VHGMSVLAYCRAGRRLEMKTGCTGRRTSQPTPTHGPACRTHILAQWAARRAPLSPPHIHLYV</sequence>
<protein>
    <submittedName>
        <fullName evidence="1">Uncharacterized protein</fullName>
    </submittedName>
</protein>
<dbReference type="EMBL" id="JACEIK010002039">
    <property type="protein sequence ID" value="MCD9558642.1"/>
    <property type="molecule type" value="Genomic_DNA"/>
</dbReference>
<keyword evidence="2" id="KW-1185">Reference proteome</keyword>